<sequence>MTYWWLNLVFLAVASAVLLAAVRLTPRPGRVVTRWAVPIAAAGASVLVLTIVFDNVMIDIGLVSYASSAISGMFLGAAPVEDFAYPVAGMILLPSLWLLFGRRGARDR</sequence>
<dbReference type="EMBL" id="JBHSMG010000002">
    <property type="protein sequence ID" value="MFC5502725.1"/>
    <property type="molecule type" value="Genomic_DNA"/>
</dbReference>
<evidence type="ECO:0000256" key="8">
    <source>
        <dbReference type="SAM" id="Phobius"/>
    </source>
</evidence>
<proteinExistence type="predicted"/>
<dbReference type="Proteomes" id="UP001596039">
    <property type="component" value="Unassembled WGS sequence"/>
</dbReference>
<evidence type="ECO:0000256" key="6">
    <source>
        <dbReference type="ARBA" id="ARBA00023136"/>
    </source>
</evidence>
<evidence type="ECO:0000256" key="4">
    <source>
        <dbReference type="ARBA" id="ARBA00022746"/>
    </source>
</evidence>
<evidence type="ECO:0000256" key="7">
    <source>
        <dbReference type="ARBA" id="ARBA00023235"/>
    </source>
</evidence>
<comment type="caution">
    <text evidence="9">The sequence shown here is derived from an EMBL/GenBank/DDBJ whole genome shotgun (WGS) entry which is preliminary data.</text>
</comment>
<keyword evidence="7" id="KW-0413">Isomerase</keyword>
<comment type="pathway">
    <text evidence="2">Carotenoid biosynthesis.</text>
</comment>
<feature type="transmembrane region" description="Helical" evidence="8">
    <location>
        <begin position="34"/>
        <end position="53"/>
    </location>
</feature>
<accession>A0ABW0NRM3</accession>
<reference evidence="10" key="1">
    <citation type="journal article" date="2019" name="Int. J. Syst. Evol. Microbiol.">
        <title>The Global Catalogue of Microorganisms (GCM) 10K type strain sequencing project: providing services to taxonomists for standard genome sequencing and annotation.</title>
        <authorList>
            <consortium name="The Broad Institute Genomics Platform"/>
            <consortium name="The Broad Institute Genome Sequencing Center for Infectious Disease"/>
            <person name="Wu L."/>
            <person name="Ma J."/>
        </authorList>
    </citation>
    <scope>NUCLEOTIDE SEQUENCE [LARGE SCALE GENOMIC DNA]</scope>
    <source>
        <strain evidence="10">CGMCC 4.6997</strain>
    </source>
</reference>
<evidence type="ECO:0000256" key="2">
    <source>
        <dbReference type="ARBA" id="ARBA00004829"/>
    </source>
</evidence>
<evidence type="ECO:0000256" key="1">
    <source>
        <dbReference type="ARBA" id="ARBA00004141"/>
    </source>
</evidence>
<name>A0ABW0NRM3_9MICO</name>
<dbReference type="RefSeq" id="WP_386740418.1">
    <property type="nucleotide sequence ID" value="NZ_JBHSMG010000002.1"/>
</dbReference>
<dbReference type="NCBIfam" id="TIGR03462">
    <property type="entry name" value="CarR_dom_SF"/>
    <property type="match status" value="1"/>
</dbReference>
<keyword evidence="10" id="KW-1185">Reference proteome</keyword>
<keyword evidence="6 8" id="KW-0472">Membrane</keyword>
<keyword evidence="5 8" id="KW-1133">Transmembrane helix</keyword>
<organism evidence="9 10">
    <name type="scientific">Lysinimonas soli</name>
    <dbReference type="NCBI Taxonomy" id="1074233"/>
    <lineage>
        <taxon>Bacteria</taxon>
        <taxon>Bacillati</taxon>
        <taxon>Actinomycetota</taxon>
        <taxon>Actinomycetes</taxon>
        <taxon>Micrococcales</taxon>
        <taxon>Microbacteriaceae</taxon>
        <taxon>Lysinimonas</taxon>
    </lineage>
</organism>
<keyword evidence="4" id="KW-0125">Carotenoid biosynthesis</keyword>
<keyword evidence="3 8" id="KW-0812">Transmembrane</keyword>
<protein>
    <submittedName>
        <fullName evidence="9">Lycopene cyclase domain-containing protein</fullName>
    </submittedName>
</protein>
<comment type="subcellular location">
    <subcellularLocation>
        <location evidence="1">Membrane</location>
        <topology evidence="1">Multi-pass membrane protein</topology>
    </subcellularLocation>
</comment>
<feature type="transmembrane region" description="Helical" evidence="8">
    <location>
        <begin position="83"/>
        <end position="100"/>
    </location>
</feature>
<evidence type="ECO:0000313" key="10">
    <source>
        <dbReference type="Proteomes" id="UP001596039"/>
    </source>
</evidence>
<dbReference type="InterPro" id="IPR017825">
    <property type="entry name" value="Lycopene_cyclase_dom"/>
</dbReference>
<evidence type="ECO:0000256" key="5">
    <source>
        <dbReference type="ARBA" id="ARBA00022989"/>
    </source>
</evidence>
<gene>
    <name evidence="9" type="ORF">ACFPJ4_10795</name>
</gene>
<evidence type="ECO:0000256" key="3">
    <source>
        <dbReference type="ARBA" id="ARBA00022692"/>
    </source>
</evidence>
<evidence type="ECO:0000313" key="9">
    <source>
        <dbReference type="EMBL" id="MFC5502725.1"/>
    </source>
</evidence>